<dbReference type="Pfam" id="PF01757">
    <property type="entry name" value="Acyl_transf_3"/>
    <property type="match status" value="1"/>
</dbReference>
<dbReference type="STRING" id="195883.A0A482XNC3"/>
<gene>
    <name evidence="3" type="ORF">LSTR_LSTR013811</name>
</gene>
<comment type="caution">
    <text evidence="3">The sequence shown here is derived from an EMBL/GenBank/DDBJ whole genome shotgun (WGS) entry which is preliminary data.</text>
</comment>
<evidence type="ECO:0000259" key="2">
    <source>
        <dbReference type="Pfam" id="PF01757"/>
    </source>
</evidence>
<sequence>MTVFFDNHSCTSSREPKTLETLDWFAIFLIIFVAVLCVTAILNDVLRIYFNVKTNGTFVSILECFSFYENGKSLFRTTSPDKPLAVLHGLRALSAFWIVVAHHFYISHIFPMVNNNKMTTFTRSVFSEPFIQSELAVDTFLLMNGILLVHSTMKMQLAKEKFNVPLFYLHHVLRVAPTYFVQILITLTLYRYLNDGPLWKYYVYTSRENCQETWWAHLTFLNNYIMPNKQCVPSSWYLAVHMQLTLLSPLILIPIFKGKKVVPLVIVPILFVMANIVSISITYFNNYRGTFYVDRTASREDIFANEYLPTYGRISPWLLGIIVGYLLSREKDIKISKTQAVTGWILSILPFACIVAISRYIHSEGVQHNLTLSSIENGLNNTSFAILVAWIIVASETGYAAESKPEVPKEINANGQEMNVKIIG</sequence>
<evidence type="ECO:0000313" key="4">
    <source>
        <dbReference type="Proteomes" id="UP000291343"/>
    </source>
</evidence>
<feature type="transmembrane region" description="Helical" evidence="1">
    <location>
        <begin position="130"/>
        <end position="150"/>
    </location>
</feature>
<reference evidence="3 4" key="1">
    <citation type="journal article" date="2017" name="Gigascience">
        <title>Genome sequence of the small brown planthopper, Laodelphax striatellus.</title>
        <authorList>
            <person name="Zhu J."/>
            <person name="Jiang F."/>
            <person name="Wang X."/>
            <person name="Yang P."/>
            <person name="Bao Y."/>
            <person name="Zhao W."/>
            <person name="Wang W."/>
            <person name="Lu H."/>
            <person name="Wang Q."/>
            <person name="Cui N."/>
            <person name="Li J."/>
            <person name="Chen X."/>
            <person name="Luo L."/>
            <person name="Yu J."/>
            <person name="Kang L."/>
            <person name="Cui F."/>
        </authorList>
    </citation>
    <scope>NUCLEOTIDE SEQUENCE [LARGE SCALE GENOMIC DNA]</scope>
    <source>
        <strain evidence="3">Lst14</strain>
    </source>
</reference>
<keyword evidence="1" id="KW-1133">Transmembrane helix</keyword>
<dbReference type="InterPro" id="IPR002656">
    <property type="entry name" value="Acyl_transf_3_dom"/>
</dbReference>
<feature type="transmembrane region" description="Helical" evidence="1">
    <location>
        <begin position="21"/>
        <end position="42"/>
    </location>
</feature>
<feature type="transmembrane region" description="Helical" evidence="1">
    <location>
        <begin position="261"/>
        <end position="284"/>
    </location>
</feature>
<keyword evidence="4" id="KW-1185">Reference proteome</keyword>
<evidence type="ECO:0000313" key="3">
    <source>
        <dbReference type="EMBL" id="RZF47020.1"/>
    </source>
</evidence>
<feature type="transmembrane region" description="Helical" evidence="1">
    <location>
        <begin position="382"/>
        <end position="401"/>
    </location>
</feature>
<feature type="domain" description="Acyltransferase 3" evidence="2">
    <location>
        <begin position="87"/>
        <end position="377"/>
    </location>
</feature>
<dbReference type="Proteomes" id="UP000291343">
    <property type="component" value="Unassembled WGS sequence"/>
</dbReference>
<dbReference type="OrthoDB" id="118951at2759"/>
<proteinExistence type="predicted"/>
<evidence type="ECO:0000256" key="1">
    <source>
        <dbReference type="SAM" id="Phobius"/>
    </source>
</evidence>
<dbReference type="AlphaFoldDB" id="A0A482XNC3"/>
<keyword evidence="1" id="KW-0812">Transmembrane</keyword>
<dbReference type="PANTHER" id="PTHR11161:SF0">
    <property type="entry name" value="O-ACYLTRANSFERASE LIKE PROTEIN"/>
    <property type="match status" value="1"/>
</dbReference>
<feature type="transmembrane region" description="Helical" evidence="1">
    <location>
        <begin position="310"/>
        <end position="328"/>
    </location>
</feature>
<name>A0A482XNC3_LAOST</name>
<accession>A0A482XNC3</accession>
<protein>
    <recommendedName>
        <fullName evidence="2">Acyltransferase 3 domain-containing protein</fullName>
    </recommendedName>
</protein>
<dbReference type="PANTHER" id="PTHR11161">
    <property type="entry name" value="O-ACYLTRANSFERASE"/>
    <property type="match status" value="1"/>
</dbReference>
<feature type="transmembrane region" description="Helical" evidence="1">
    <location>
        <begin position="89"/>
        <end position="110"/>
    </location>
</feature>
<organism evidence="3 4">
    <name type="scientific">Laodelphax striatellus</name>
    <name type="common">Small brown planthopper</name>
    <name type="synonym">Delphax striatella</name>
    <dbReference type="NCBI Taxonomy" id="195883"/>
    <lineage>
        <taxon>Eukaryota</taxon>
        <taxon>Metazoa</taxon>
        <taxon>Ecdysozoa</taxon>
        <taxon>Arthropoda</taxon>
        <taxon>Hexapoda</taxon>
        <taxon>Insecta</taxon>
        <taxon>Pterygota</taxon>
        <taxon>Neoptera</taxon>
        <taxon>Paraneoptera</taxon>
        <taxon>Hemiptera</taxon>
        <taxon>Auchenorrhyncha</taxon>
        <taxon>Fulgoroidea</taxon>
        <taxon>Delphacidae</taxon>
        <taxon>Criomorphinae</taxon>
        <taxon>Laodelphax</taxon>
    </lineage>
</organism>
<feature type="transmembrane region" description="Helical" evidence="1">
    <location>
        <begin position="340"/>
        <end position="362"/>
    </location>
</feature>
<dbReference type="EMBL" id="QKKF02004996">
    <property type="protein sequence ID" value="RZF47020.1"/>
    <property type="molecule type" value="Genomic_DNA"/>
</dbReference>
<feature type="transmembrane region" description="Helical" evidence="1">
    <location>
        <begin position="171"/>
        <end position="193"/>
    </location>
</feature>
<feature type="transmembrane region" description="Helical" evidence="1">
    <location>
        <begin position="236"/>
        <end position="256"/>
    </location>
</feature>
<dbReference type="GO" id="GO:0016747">
    <property type="term" value="F:acyltransferase activity, transferring groups other than amino-acyl groups"/>
    <property type="evidence" value="ECO:0007669"/>
    <property type="project" value="InterPro"/>
</dbReference>
<dbReference type="InParanoid" id="A0A482XNC3"/>
<keyword evidence="1" id="KW-0472">Membrane</keyword>
<dbReference type="InterPro" id="IPR052728">
    <property type="entry name" value="O2_lipid_transport_reg"/>
</dbReference>